<keyword evidence="2" id="KW-1185">Reference proteome</keyword>
<accession>A0ABS8VL52</accession>
<reference evidence="1 2" key="1">
    <citation type="journal article" date="2021" name="BMC Genomics">
        <title>Datura genome reveals duplications of psychoactive alkaloid biosynthetic genes and high mutation rate following tissue culture.</title>
        <authorList>
            <person name="Rajewski A."/>
            <person name="Carter-House D."/>
            <person name="Stajich J."/>
            <person name="Litt A."/>
        </authorList>
    </citation>
    <scope>NUCLEOTIDE SEQUENCE [LARGE SCALE GENOMIC DNA]</scope>
    <source>
        <strain evidence="1">AR-01</strain>
    </source>
</reference>
<name>A0ABS8VL52_DATST</name>
<sequence>ESQFLAVLGALRVSPTTIGSPVPHRLCHYTEEAVPRACQRTGEGPRRAFPCAGIIPCRACQRVGELGASRLAMRHCCCASHVL</sequence>
<evidence type="ECO:0000313" key="2">
    <source>
        <dbReference type="Proteomes" id="UP000823775"/>
    </source>
</evidence>
<feature type="non-terminal residue" evidence="1">
    <location>
        <position position="1"/>
    </location>
</feature>
<dbReference type="Proteomes" id="UP000823775">
    <property type="component" value="Unassembled WGS sequence"/>
</dbReference>
<gene>
    <name evidence="1" type="ORF">HAX54_038447</name>
</gene>
<evidence type="ECO:0000313" key="1">
    <source>
        <dbReference type="EMBL" id="MCE0481050.1"/>
    </source>
</evidence>
<comment type="caution">
    <text evidence="1">The sequence shown here is derived from an EMBL/GenBank/DDBJ whole genome shotgun (WGS) entry which is preliminary data.</text>
</comment>
<organism evidence="1 2">
    <name type="scientific">Datura stramonium</name>
    <name type="common">Jimsonweed</name>
    <name type="synonym">Common thornapple</name>
    <dbReference type="NCBI Taxonomy" id="4076"/>
    <lineage>
        <taxon>Eukaryota</taxon>
        <taxon>Viridiplantae</taxon>
        <taxon>Streptophyta</taxon>
        <taxon>Embryophyta</taxon>
        <taxon>Tracheophyta</taxon>
        <taxon>Spermatophyta</taxon>
        <taxon>Magnoliopsida</taxon>
        <taxon>eudicotyledons</taxon>
        <taxon>Gunneridae</taxon>
        <taxon>Pentapetalae</taxon>
        <taxon>asterids</taxon>
        <taxon>lamiids</taxon>
        <taxon>Solanales</taxon>
        <taxon>Solanaceae</taxon>
        <taxon>Solanoideae</taxon>
        <taxon>Datureae</taxon>
        <taxon>Datura</taxon>
    </lineage>
</organism>
<protein>
    <submittedName>
        <fullName evidence="1">Uncharacterized protein</fullName>
    </submittedName>
</protein>
<dbReference type="EMBL" id="JACEIK010005251">
    <property type="protein sequence ID" value="MCE0481050.1"/>
    <property type="molecule type" value="Genomic_DNA"/>
</dbReference>
<proteinExistence type="predicted"/>